<dbReference type="RefSeq" id="WP_121158305.1">
    <property type="nucleotide sequence ID" value="NZ_RBKT01000001.1"/>
</dbReference>
<name>A0A495JNK2_9ACTN</name>
<reference evidence="1 2" key="1">
    <citation type="submission" date="2018-10" db="EMBL/GenBank/DDBJ databases">
        <title>Sequencing the genomes of 1000 actinobacteria strains.</title>
        <authorList>
            <person name="Klenk H.-P."/>
        </authorList>
    </citation>
    <scope>NUCLEOTIDE SEQUENCE [LARGE SCALE GENOMIC DNA]</scope>
    <source>
        <strain evidence="1 2">DSM 45175</strain>
    </source>
</reference>
<dbReference type="InterPro" id="IPR025503">
    <property type="entry name" value="DUF4391"/>
</dbReference>
<dbReference type="AlphaFoldDB" id="A0A495JNK2"/>
<protein>
    <submittedName>
        <fullName evidence="1">Uncharacterized protein DUF4391</fullName>
    </submittedName>
</protein>
<organism evidence="1 2">
    <name type="scientific">Micromonospora pisi</name>
    <dbReference type="NCBI Taxonomy" id="589240"/>
    <lineage>
        <taxon>Bacteria</taxon>
        <taxon>Bacillati</taxon>
        <taxon>Actinomycetota</taxon>
        <taxon>Actinomycetes</taxon>
        <taxon>Micromonosporales</taxon>
        <taxon>Micromonosporaceae</taxon>
        <taxon>Micromonospora</taxon>
    </lineage>
</organism>
<keyword evidence="2" id="KW-1185">Reference proteome</keyword>
<evidence type="ECO:0000313" key="1">
    <source>
        <dbReference type="EMBL" id="RKR89932.1"/>
    </source>
</evidence>
<dbReference type="EMBL" id="RBKT01000001">
    <property type="protein sequence ID" value="RKR89932.1"/>
    <property type="molecule type" value="Genomic_DNA"/>
</dbReference>
<dbReference type="OrthoDB" id="9805811at2"/>
<dbReference type="Proteomes" id="UP000277671">
    <property type="component" value="Unassembled WGS sequence"/>
</dbReference>
<evidence type="ECO:0000313" key="2">
    <source>
        <dbReference type="Proteomes" id="UP000277671"/>
    </source>
</evidence>
<accession>A0A495JNK2</accession>
<comment type="caution">
    <text evidence="1">The sequence shown here is derived from an EMBL/GenBank/DDBJ whole genome shotgun (WGS) entry which is preliminary data.</text>
</comment>
<dbReference type="Pfam" id="PF14335">
    <property type="entry name" value="DUF4391"/>
    <property type="match status" value="1"/>
</dbReference>
<gene>
    <name evidence="1" type="ORF">BDK92_4293</name>
</gene>
<sequence length="231" mass="25752">MVEPVEAKPALFRWPPVAAFGRTVPKTKFYEHGKVRTALREKFIEDVHRITWAYKLAEGTIRLRGTAAVPEIQVFAVETKGADVPDDVLSAIDKTIHFPVIFEVASGGRVRTVAAQKSLSGKSPTVGTYFTTDWQLVDAPRRQLPTALDLPSLYEAILSALLPVDRRAGETVSEAIERLGRARKLQREIAGLARKLRAEPQLNRKIEVRRQINERTTALTSFTDPAPSNEE</sequence>
<proteinExistence type="predicted"/>